<evidence type="ECO:0000256" key="1">
    <source>
        <dbReference type="ARBA" id="ARBA00023015"/>
    </source>
</evidence>
<dbReference type="InterPro" id="IPR023772">
    <property type="entry name" value="DNA-bd_HTH_TetR-type_CS"/>
</dbReference>
<dbReference type="SUPFAM" id="SSF48498">
    <property type="entry name" value="Tetracyclin repressor-like, C-terminal domain"/>
    <property type="match status" value="1"/>
</dbReference>
<evidence type="ECO:0000256" key="3">
    <source>
        <dbReference type="ARBA" id="ARBA00023163"/>
    </source>
</evidence>
<dbReference type="Pfam" id="PF00440">
    <property type="entry name" value="TetR_N"/>
    <property type="match status" value="1"/>
</dbReference>
<dbReference type="InterPro" id="IPR001647">
    <property type="entry name" value="HTH_TetR"/>
</dbReference>
<dbReference type="Proteomes" id="UP000244077">
    <property type="component" value="Unassembled WGS sequence"/>
</dbReference>
<dbReference type="InterPro" id="IPR050109">
    <property type="entry name" value="HTH-type_TetR-like_transc_reg"/>
</dbReference>
<evidence type="ECO:0000313" key="7">
    <source>
        <dbReference type="Proteomes" id="UP000244077"/>
    </source>
</evidence>
<dbReference type="GO" id="GO:0000976">
    <property type="term" value="F:transcription cis-regulatory region binding"/>
    <property type="evidence" value="ECO:0007669"/>
    <property type="project" value="TreeGrafter"/>
</dbReference>
<feature type="domain" description="HTH tetR-type" evidence="5">
    <location>
        <begin position="20"/>
        <end position="80"/>
    </location>
</feature>
<dbReference type="SUPFAM" id="SSF46689">
    <property type="entry name" value="Homeodomain-like"/>
    <property type="match status" value="1"/>
</dbReference>
<proteinExistence type="predicted"/>
<dbReference type="PANTHER" id="PTHR30055">
    <property type="entry name" value="HTH-TYPE TRANSCRIPTIONAL REGULATOR RUTR"/>
    <property type="match status" value="1"/>
</dbReference>
<dbReference type="AlphaFoldDB" id="A0A2T5HCG5"/>
<evidence type="ECO:0000313" key="6">
    <source>
        <dbReference type="EMBL" id="PTQ69266.1"/>
    </source>
</evidence>
<sequence>MSDRERDTGENAPKFRRRKEARPDELLDAALDLFTEQGFDRTTVEQIARRAGVSKGALYLYFPSKDAVIEALVDRAVGPIVGEVVTQIEGYRGDPRVLLKRFAPLFAARMSDPRIVAVPKLVVREAVSHPQLAQMYRERVIGRAVPALTALFRQGSEDGYIRPVDPDMAVRCLLGPVLMHLLLADVFGIRVEGATPGDIGIARLLDAHLSIFFAGLEPAPEQEAPHG</sequence>
<dbReference type="PRINTS" id="PR00455">
    <property type="entry name" value="HTHTETR"/>
</dbReference>
<dbReference type="OrthoDB" id="8478851at2"/>
<feature type="DNA-binding region" description="H-T-H motif" evidence="4">
    <location>
        <begin position="43"/>
        <end position="62"/>
    </location>
</feature>
<dbReference type="InterPro" id="IPR009057">
    <property type="entry name" value="Homeodomain-like_sf"/>
</dbReference>
<keyword evidence="2 4" id="KW-0238">DNA-binding</keyword>
<accession>A0A2T5HCG5</accession>
<evidence type="ECO:0000259" key="5">
    <source>
        <dbReference type="PROSITE" id="PS50977"/>
    </source>
</evidence>
<keyword evidence="3" id="KW-0804">Transcription</keyword>
<keyword evidence="1" id="KW-0805">Transcription regulation</keyword>
<dbReference type="PANTHER" id="PTHR30055:SF234">
    <property type="entry name" value="HTH-TYPE TRANSCRIPTIONAL REGULATOR BETI"/>
    <property type="match status" value="1"/>
</dbReference>
<evidence type="ECO:0000256" key="2">
    <source>
        <dbReference type="ARBA" id="ARBA00023125"/>
    </source>
</evidence>
<keyword evidence="7" id="KW-1185">Reference proteome</keyword>
<reference evidence="6 7" key="1">
    <citation type="submission" date="2018-04" db="EMBL/GenBank/DDBJ databases">
        <title>Genomic Encyclopedia of Archaeal and Bacterial Type Strains, Phase II (KMG-II): from individual species to whole genera.</title>
        <authorList>
            <person name="Goeker M."/>
        </authorList>
    </citation>
    <scope>NUCLEOTIDE SEQUENCE [LARGE SCALE GENOMIC DNA]</scope>
    <source>
        <strain evidence="6 7">DSM 100434</strain>
    </source>
</reference>
<organism evidence="6 7">
    <name type="scientific">Celeribacter persicus</name>
    <dbReference type="NCBI Taxonomy" id="1651082"/>
    <lineage>
        <taxon>Bacteria</taxon>
        <taxon>Pseudomonadati</taxon>
        <taxon>Pseudomonadota</taxon>
        <taxon>Alphaproteobacteria</taxon>
        <taxon>Rhodobacterales</taxon>
        <taxon>Roseobacteraceae</taxon>
        <taxon>Celeribacter</taxon>
    </lineage>
</organism>
<dbReference type="EMBL" id="QAOH01000012">
    <property type="protein sequence ID" value="PTQ69266.1"/>
    <property type="molecule type" value="Genomic_DNA"/>
</dbReference>
<dbReference type="FunFam" id="1.10.10.60:FF:000141">
    <property type="entry name" value="TetR family transcriptional regulator"/>
    <property type="match status" value="1"/>
</dbReference>
<comment type="caution">
    <text evidence="6">The sequence shown here is derived from an EMBL/GenBank/DDBJ whole genome shotgun (WGS) entry which is preliminary data.</text>
</comment>
<dbReference type="GO" id="GO:0003700">
    <property type="term" value="F:DNA-binding transcription factor activity"/>
    <property type="evidence" value="ECO:0007669"/>
    <property type="project" value="TreeGrafter"/>
</dbReference>
<protein>
    <submittedName>
        <fullName evidence="6">TetR family transcriptional regulator</fullName>
    </submittedName>
</protein>
<name>A0A2T5HCG5_9RHOB</name>
<dbReference type="Pfam" id="PF16859">
    <property type="entry name" value="TetR_C_11"/>
    <property type="match status" value="1"/>
</dbReference>
<dbReference type="RefSeq" id="WP_107817300.1">
    <property type="nucleotide sequence ID" value="NZ_QAOH01000012.1"/>
</dbReference>
<dbReference type="PROSITE" id="PS50977">
    <property type="entry name" value="HTH_TETR_2"/>
    <property type="match status" value="1"/>
</dbReference>
<dbReference type="InterPro" id="IPR036271">
    <property type="entry name" value="Tet_transcr_reg_TetR-rel_C_sf"/>
</dbReference>
<evidence type="ECO:0000256" key="4">
    <source>
        <dbReference type="PROSITE-ProRule" id="PRU00335"/>
    </source>
</evidence>
<dbReference type="InterPro" id="IPR011075">
    <property type="entry name" value="TetR_C"/>
</dbReference>
<dbReference type="PROSITE" id="PS01081">
    <property type="entry name" value="HTH_TETR_1"/>
    <property type="match status" value="1"/>
</dbReference>
<dbReference type="Gene3D" id="1.10.357.10">
    <property type="entry name" value="Tetracycline Repressor, domain 2"/>
    <property type="match status" value="1"/>
</dbReference>
<gene>
    <name evidence="6" type="ORF">C8N42_11233</name>
</gene>